<comment type="caution">
    <text evidence="2">The sequence shown here is derived from an EMBL/GenBank/DDBJ whole genome shotgun (WGS) entry which is preliminary data.</text>
</comment>
<protein>
    <submittedName>
        <fullName evidence="2">Uncharacterized protein</fullName>
    </submittedName>
</protein>
<feature type="transmembrane region" description="Helical" evidence="1">
    <location>
        <begin position="34"/>
        <end position="53"/>
    </location>
</feature>
<feature type="transmembrane region" description="Helical" evidence="1">
    <location>
        <begin position="7"/>
        <end position="28"/>
    </location>
</feature>
<reference evidence="3" key="1">
    <citation type="journal article" date="2019" name="Int. J. Syst. Evol. Microbiol.">
        <title>The Global Catalogue of Microorganisms (GCM) 10K type strain sequencing project: providing services to taxonomists for standard genome sequencing and annotation.</title>
        <authorList>
            <consortium name="The Broad Institute Genomics Platform"/>
            <consortium name="The Broad Institute Genome Sequencing Center for Infectious Disease"/>
            <person name="Wu L."/>
            <person name="Ma J."/>
        </authorList>
    </citation>
    <scope>NUCLEOTIDE SEQUENCE [LARGE SCALE GENOMIC DNA]</scope>
    <source>
        <strain evidence="3">CCUG 56754</strain>
    </source>
</reference>
<gene>
    <name evidence="2" type="ORF">ACFQ3N_14995</name>
</gene>
<proteinExistence type="predicted"/>
<dbReference type="RefSeq" id="WP_390363351.1">
    <property type="nucleotide sequence ID" value="NZ_JBHTKJ010000044.1"/>
</dbReference>
<dbReference type="Proteomes" id="UP001597040">
    <property type="component" value="Unassembled WGS sequence"/>
</dbReference>
<keyword evidence="1" id="KW-0812">Transmembrane</keyword>
<sequence>MKRSLRVGCFVVAGIVTAYLIGMFTALWFDQLTWISIGIAAIVTNMAGALITLQDKCIRYTR</sequence>
<keyword evidence="1" id="KW-0472">Membrane</keyword>
<evidence type="ECO:0000313" key="3">
    <source>
        <dbReference type="Proteomes" id="UP001597040"/>
    </source>
</evidence>
<keyword evidence="3" id="KW-1185">Reference proteome</keyword>
<dbReference type="EMBL" id="JBHTKJ010000044">
    <property type="protein sequence ID" value="MFD1039693.1"/>
    <property type="molecule type" value="Genomic_DNA"/>
</dbReference>
<evidence type="ECO:0000256" key="1">
    <source>
        <dbReference type="SAM" id="Phobius"/>
    </source>
</evidence>
<accession>A0ABW3LNL7</accession>
<name>A0ABW3LNL7_9BACI</name>
<keyword evidence="1" id="KW-1133">Transmembrane helix</keyword>
<evidence type="ECO:0000313" key="2">
    <source>
        <dbReference type="EMBL" id="MFD1039693.1"/>
    </source>
</evidence>
<organism evidence="2 3">
    <name type="scientific">Virgibacillus byunsanensis</name>
    <dbReference type="NCBI Taxonomy" id="570945"/>
    <lineage>
        <taxon>Bacteria</taxon>
        <taxon>Bacillati</taxon>
        <taxon>Bacillota</taxon>
        <taxon>Bacilli</taxon>
        <taxon>Bacillales</taxon>
        <taxon>Bacillaceae</taxon>
        <taxon>Virgibacillus</taxon>
    </lineage>
</organism>